<protein>
    <submittedName>
        <fullName evidence="4">Prolyl aminopeptidase</fullName>
    </submittedName>
</protein>
<dbReference type="InterPro" id="IPR002410">
    <property type="entry name" value="Peptidase_S33"/>
</dbReference>
<comment type="similarity">
    <text evidence="1">Belongs to the peptidase S33 family.</text>
</comment>
<keyword evidence="4" id="KW-0645">Protease</keyword>
<feature type="domain" description="AB hydrolase-1" evidence="3">
    <location>
        <begin position="60"/>
        <end position="183"/>
    </location>
</feature>
<dbReference type="InterPro" id="IPR029058">
    <property type="entry name" value="AB_hydrolase_fold"/>
</dbReference>
<dbReference type="GO" id="GO:0004177">
    <property type="term" value="F:aminopeptidase activity"/>
    <property type="evidence" value="ECO:0007669"/>
    <property type="project" value="UniProtKB-KW"/>
</dbReference>
<accession>M1UXM7</accession>
<name>M1UXM7_9CORY</name>
<keyword evidence="2" id="KW-0378">Hydrolase</keyword>
<keyword evidence="4" id="KW-0031">Aminopeptidase</keyword>
<dbReference type="Gene3D" id="3.40.50.1820">
    <property type="entry name" value="alpha/beta hydrolase"/>
    <property type="match status" value="1"/>
</dbReference>
<dbReference type="PANTHER" id="PTHR43248">
    <property type="entry name" value="2-SUCCINYL-6-HYDROXY-2,4-CYCLOHEXADIENE-1-CARBOXYLATE SYNTHASE"/>
    <property type="match status" value="1"/>
</dbReference>
<dbReference type="Pfam" id="PF00561">
    <property type="entry name" value="Abhydrolase_1"/>
    <property type="match status" value="1"/>
</dbReference>
<gene>
    <name evidence="4" type="ORF">H924_02830</name>
</gene>
<evidence type="ECO:0000256" key="2">
    <source>
        <dbReference type="ARBA" id="ARBA00022801"/>
    </source>
</evidence>
<dbReference type="KEGG" id="ccn:H924_02830"/>
<dbReference type="PATRIC" id="fig|1121353.3.peg.587"/>
<keyword evidence="5" id="KW-1185">Reference proteome</keyword>
<evidence type="ECO:0000313" key="5">
    <source>
        <dbReference type="Proteomes" id="UP000011760"/>
    </source>
</evidence>
<dbReference type="STRING" id="1121353.H924_02830"/>
<dbReference type="GO" id="GO:0006508">
    <property type="term" value="P:proteolysis"/>
    <property type="evidence" value="ECO:0007669"/>
    <property type="project" value="InterPro"/>
</dbReference>
<sequence length="427" mass="47666">MSAPGRNLESMNEMTSTQLGQLHLEELTLEVPLTTDATDFRTIEVFARIATRPGGENLPYLVFLQGGPGNEAPRPSLSPLNPSWLAVALERYRVIMLDQRGTGRSTPVGDSILEKPTAEVVEYLSHLRADGIVRDAEAIREYLGVTKWNLLGQSFGGFTTLHYLSTHADSLDQVFLTGGLSAIDRPAEDIYSNCYNRMQRNSEWYYRRFPQHRDIFRGLVEKARAGEITLPTGEVVSESRLRSLGHLLGSNDGWLDLYHLLELAPDTNAFRHDLANLLPFGNRNPIYYVLHESSYADGVITNWAAERVYPEAFRADTSLLTGEHVFQEWTDTVPSLQPWKEVALELAQMPWPKLYDAAALETSNATGAAAVYANDVFVPIDFSLETAAHIPGVQVYITSEHEHNGLRASSGEVLQHLFDLADGRKVR</sequence>
<dbReference type="PANTHER" id="PTHR43248:SF2">
    <property type="entry name" value="PROLYL AMINOPEPTIDASE"/>
    <property type="match status" value="1"/>
</dbReference>
<dbReference type="HOGENOM" id="CLU_024518_2_0_11"/>
<dbReference type="InterPro" id="IPR000073">
    <property type="entry name" value="AB_hydrolase_1"/>
</dbReference>
<dbReference type="Proteomes" id="UP000011760">
    <property type="component" value="Chromosome"/>
</dbReference>
<dbReference type="PRINTS" id="PR00793">
    <property type="entry name" value="PROAMNOPTASE"/>
</dbReference>
<evidence type="ECO:0000259" key="3">
    <source>
        <dbReference type="Pfam" id="PF00561"/>
    </source>
</evidence>
<dbReference type="EMBL" id="CP004354">
    <property type="protein sequence ID" value="AGG66018.1"/>
    <property type="molecule type" value="Genomic_DNA"/>
</dbReference>
<dbReference type="eggNOG" id="COG0596">
    <property type="taxonomic scope" value="Bacteria"/>
</dbReference>
<dbReference type="SUPFAM" id="SSF53474">
    <property type="entry name" value="alpha/beta-Hydrolases"/>
    <property type="match status" value="1"/>
</dbReference>
<dbReference type="AlphaFoldDB" id="M1UXM7"/>
<organism evidence="4 5">
    <name type="scientific">Corynebacterium callunae DSM 20147</name>
    <dbReference type="NCBI Taxonomy" id="1121353"/>
    <lineage>
        <taxon>Bacteria</taxon>
        <taxon>Bacillati</taxon>
        <taxon>Actinomycetota</taxon>
        <taxon>Actinomycetes</taxon>
        <taxon>Mycobacteriales</taxon>
        <taxon>Corynebacteriaceae</taxon>
        <taxon>Corynebacterium</taxon>
    </lineage>
</organism>
<reference evidence="4 5" key="1">
    <citation type="submission" date="2013-02" db="EMBL/GenBank/DDBJ databases">
        <title>The complete genome sequence of Corynebacterium callunae DSM 20147.</title>
        <authorList>
            <person name="Ruckert C."/>
            <person name="Albersmeier A."/>
            <person name="Kalinowski J."/>
        </authorList>
    </citation>
    <scope>NUCLEOTIDE SEQUENCE [LARGE SCALE GENOMIC DNA]</scope>
    <source>
        <strain evidence="4 5">DSM 20147</strain>
    </source>
</reference>
<dbReference type="InterPro" id="IPR051601">
    <property type="entry name" value="Serine_prot/Carboxylest_S33"/>
</dbReference>
<evidence type="ECO:0000313" key="4">
    <source>
        <dbReference type="EMBL" id="AGG66018.1"/>
    </source>
</evidence>
<evidence type="ECO:0000256" key="1">
    <source>
        <dbReference type="ARBA" id="ARBA00010088"/>
    </source>
</evidence>
<proteinExistence type="inferred from homology"/>